<organism evidence="5 6">
    <name type="scientific">Acaromyces ingoldii</name>
    <dbReference type="NCBI Taxonomy" id="215250"/>
    <lineage>
        <taxon>Eukaryota</taxon>
        <taxon>Fungi</taxon>
        <taxon>Dikarya</taxon>
        <taxon>Basidiomycota</taxon>
        <taxon>Ustilaginomycotina</taxon>
        <taxon>Exobasidiomycetes</taxon>
        <taxon>Exobasidiales</taxon>
        <taxon>Cryptobasidiaceae</taxon>
        <taxon>Acaromyces</taxon>
    </lineage>
</organism>
<dbReference type="GO" id="GO:0005829">
    <property type="term" value="C:cytosol"/>
    <property type="evidence" value="ECO:0007669"/>
    <property type="project" value="TreeGrafter"/>
</dbReference>
<evidence type="ECO:0000313" key="6">
    <source>
        <dbReference type="Proteomes" id="UP000245768"/>
    </source>
</evidence>
<evidence type="ECO:0008006" key="7">
    <source>
        <dbReference type="Google" id="ProtNLM"/>
    </source>
</evidence>
<dbReference type="Pfam" id="PF02826">
    <property type="entry name" value="2-Hacid_dh_C"/>
    <property type="match status" value="1"/>
</dbReference>
<dbReference type="Proteomes" id="UP000245768">
    <property type="component" value="Unassembled WGS sequence"/>
</dbReference>
<dbReference type="CDD" id="cd12168">
    <property type="entry name" value="Mand_dh_like"/>
    <property type="match status" value="1"/>
</dbReference>
<dbReference type="GO" id="GO:0030267">
    <property type="term" value="F:glyoxylate reductase (NADPH) activity"/>
    <property type="evidence" value="ECO:0007669"/>
    <property type="project" value="TreeGrafter"/>
</dbReference>
<dbReference type="AlphaFoldDB" id="A0A316YAG1"/>
<keyword evidence="1 2" id="KW-0560">Oxidoreductase</keyword>
<dbReference type="STRING" id="215250.A0A316YAG1"/>
<dbReference type="GeneID" id="37044947"/>
<dbReference type="PROSITE" id="PS00671">
    <property type="entry name" value="D_2_HYDROXYACID_DH_3"/>
    <property type="match status" value="1"/>
</dbReference>
<evidence type="ECO:0000313" key="5">
    <source>
        <dbReference type="EMBL" id="PWN86627.1"/>
    </source>
</evidence>
<evidence type="ECO:0000259" key="4">
    <source>
        <dbReference type="Pfam" id="PF02826"/>
    </source>
</evidence>
<dbReference type="PROSITE" id="PS00670">
    <property type="entry name" value="D_2_HYDROXYACID_DH_2"/>
    <property type="match status" value="1"/>
</dbReference>
<sequence>MSSLFVGSSVARAYLAPLKRHSRLLPSACAHRYLSSRATVLLLDDVELAKAELEKLRAKANVVRSQSQSREEFVEELKALDGLKAIYRHFGGARSIKVTGRFDQDLVSKLPKSLQFLCHNGAGYDQLDITSLTQAGIQVSNVPKAVDDSTSTTALWLVIGALRNYSLAQSQLASGHFNSRFPFKAAHDPGSAGAKVLGIVGAGGIGRALAKKASAALGMTVIYHNRRRLDADIEAAMVPLGQPAEYVDTLDELLARSDVVSLHCPLTPETKGLIGKSQLDKMKKTAVLVNTARGPVVDEEALSTALESSAIGGAGLDVFEKEPSIHPSLLAQSQDGAGKALLLPHVGTLSLETQTEMEAVCLRNIQHGLETGRLGFTVAEQAGKF</sequence>
<dbReference type="InParanoid" id="A0A316YAG1"/>
<dbReference type="RefSeq" id="XP_025373825.1">
    <property type="nucleotide sequence ID" value="XM_025523031.1"/>
</dbReference>
<evidence type="ECO:0000256" key="2">
    <source>
        <dbReference type="RuleBase" id="RU003719"/>
    </source>
</evidence>
<gene>
    <name evidence="5" type="ORF">FA10DRAFT_270180</name>
</gene>
<feature type="domain" description="D-isomer specific 2-hydroxyacid dehydrogenase catalytic" evidence="3">
    <location>
        <begin position="40"/>
        <end position="375"/>
    </location>
</feature>
<dbReference type="SUPFAM" id="SSF52283">
    <property type="entry name" value="Formate/glycerate dehydrogenase catalytic domain-like"/>
    <property type="match status" value="1"/>
</dbReference>
<dbReference type="InterPro" id="IPR006140">
    <property type="entry name" value="D-isomer_DH_NAD-bd"/>
</dbReference>
<reference evidence="5 6" key="1">
    <citation type="journal article" date="2018" name="Mol. Biol. Evol.">
        <title>Broad Genomic Sampling Reveals a Smut Pathogenic Ancestry of the Fungal Clade Ustilaginomycotina.</title>
        <authorList>
            <person name="Kijpornyongpan T."/>
            <person name="Mondo S.J."/>
            <person name="Barry K."/>
            <person name="Sandor L."/>
            <person name="Lee J."/>
            <person name="Lipzen A."/>
            <person name="Pangilinan J."/>
            <person name="LaButti K."/>
            <person name="Hainaut M."/>
            <person name="Henrissat B."/>
            <person name="Grigoriev I.V."/>
            <person name="Spatafora J.W."/>
            <person name="Aime M.C."/>
        </authorList>
    </citation>
    <scope>NUCLEOTIDE SEQUENCE [LARGE SCALE GENOMIC DNA]</scope>
    <source>
        <strain evidence="5 6">MCA 4198</strain>
    </source>
</reference>
<dbReference type="InterPro" id="IPR029752">
    <property type="entry name" value="D-isomer_DH_CS1"/>
</dbReference>
<dbReference type="InterPro" id="IPR050223">
    <property type="entry name" value="D-isomer_2-hydroxyacid_DH"/>
</dbReference>
<protein>
    <recommendedName>
        <fullName evidence="7">2-hydroxyacid dehydrogenase</fullName>
    </recommendedName>
</protein>
<feature type="domain" description="D-isomer specific 2-hydroxyacid dehydrogenase NAD-binding" evidence="4">
    <location>
        <begin position="156"/>
        <end position="347"/>
    </location>
</feature>
<dbReference type="PANTHER" id="PTHR10996">
    <property type="entry name" value="2-HYDROXYACID DEHYDROGENASE-RELATED"/>
    <property type="match status" value="1"/>
</dbReference>
<dbReference type="InterPro" id="IPR029753">
    <property type="entry name" value="D-isomer_DH_CS"/>
</dbReference>
<dbReference type="PANTHER" id="PTHR10996:SF289">
    <property type="entry name" value="2-HYDROXYACID DEHYDROGENASE"/>
    <property type="match status" value="1"/>
</dbReference>
<dbReference type="SUPFAM" id="SSF51735">
    <property type="entry name" value="NAD(P)-binding Rossmann-fold domains"/>
    <property type="match status" value="1"/>
</dbReference>
<dbReference type="GO" id="GO:0051287">
    <property type="term" value="F:NAD binding"/>
    <property type="evidence" value="ECO:0007669"/>
    <property type="project" value="InterPro"/>
</dbReference>
<dbReference type="Gene3D" id="3.40.50.720">
    <property type="entry name" value="NAD(P)-binding Rossmann-like Domain"/>
    <property type="match status" value="2"/>
</dbReference>
<keyword evidence="6" id="KW-1185">Reference proteome</keyword>
<dbReference type="Pfam" id="PF00389">
    <property type="entry name" value="2-Hacid_dh"/>
    <property type="match status" value="1"/>
</dbReference>
<dbReference type="PROSITE" id="PS00065">
    <property type="entry name" value="D_2_HYDROXYACID_DH_1"/>
    <property type="match status" value="1"/>
</dbReference>
<name>A0A316YAG1_9BASI</name>
<dbReference type="InterPro" id="IPR036291">
    <property type="entry name" value="NAD(P)-bd_dom_sf"/>
</dbReference>
<evidence type="ECO:0000256" key="1">
    <source>
        <dbReference type="ARBA" id="ARBA00023002"/>
    </source>
</evidence>
<dbReference type="EMBL" id="KZ819644">
    <property type="protein sequence ID" value="PWN86627.1"/>
    <property type="molecule type" value="Genomic_DNA"/>
</dbReference>
<evidence type="ECO:0000259" key="3">
    <source>
        <dbReference type="Pfam" id="PF00389"/>
    </source>
</evidence>
<accession>A0A316YAG1</accession>
<proteinExistence type="inferred from homology"/>
<dbReference type="InterPro" id="IPR006139">
    <property type="entry name" value="D-isomer_2_OHA_DH_cat_dom"/>
</dbReference>
<dbReference type="FunCoup" id="A0A316YAG1">
    <property type="interactions" value="274"/>
</dbReference>
<dbReference type="OrthoDB" id="9991913at2759"/>
<dbReference type="GO" id="GO:0016618">
    <property type="term" value="F:hydroxypyruvate reductase [NAD(P)H] activity"/>
    <property type="evidence" value="ECO:0007669"/>
    <property type="project" value="TreeGrafter"/>
</dbReference>
<comment type="similarity">
    <text evidence="2">Belongs to the D-isomer specific 2-hydroxyacid dehydrogenase family.</text>
</comment>